<keyword evidence="3" id="KW-1185">Reference proteome</keyword>
<name>A0A965ZE64_9SPHI</name>
<dbReference type="AlphaFoldDB" id="A0A965ZE64"/>
<reference evidence="2" key="2">
    <citation type="submission" date="2020-10" db="EMBL/GenBank/DDBJ databases">
        <title>Mucilaginibacter sp. nov., isolated from soil.</title>
        <authorList>
            <person name="Jeon C.O."/>
        </authorList>
    </citation>
    <scope>NUCLEOTIDE SEQUENCE</scope>
    <source>
        <strain evidence="2">R11</strain>
    </source>
</reference>
<proteinExistence type="predicted"/>
<dbReference type="EMBL" id="WWEO01000041">
    <property type="protein sequence ID" value="NCD69409.1"/>
    <property type="molecule type" value="Genomic_DNA"/>
</dbReference>
<protein>
    <submittedName>
        <fullName evidence="2">Uncharacterized protein</fullName>
    </submittedName>
</protein>
<sequence>MSKRWLIFLCFFGSLLHAVAQQKPVDGVVFDKDSKERIAKVNIVNARTKESIYNNLQAEFHINVKIGDQLIFSKVNYANDTVTVKNTGSIAVYLKATSIMLKQVDIHDTLKTPLERYQATQRDYTKIYGSLGNRSILSTSPYGGAGISIDAIWNMISRSGRNAERLKGIIERDYHENIIDYRFNKTLVGNITGLTEPKLSEFMLRYRPGYYMVVTASDYDFIASIKANYRRYLRSPNRRYTLPVLPHIVPDDEKK</sequence>
<evidence type="ECO:0000313" key="3">
    <source>
        <dbReference type="Proteomes" id="UP000638732"/>
    </source>
</evidence>
<dbReference type="RefSeq" id="WP_166585381.1">
    <property type="nucleotide sequence ID" value="NZ_WWEO01000041.1"/>
</dbReference>
<evidence type="ECO:0000256" key="1">
    <source>
        <dbReference type="SAM" id="SignalP"/>
    </source>
</evidence>
<evidence type="ECO:0000313" key="2">
    <source>
        <dbReference type="EMBL" id="NCD69409.1"/>
    </source>
</evidence>
<organism evidence="2 3">
    <name type="scientific">Mucilaginibacter agri</name>
    <dbReference type="NCBI Taxonomy" id="2695265"/>
    <lineage>
        <taxon>Bacteria</taxon>
        <taxon>Pseudomonadati</taxon>
        <taxon>Bacteroidota</taxon>
        <taxon>Sphingobacteriia</taxon>
        <taxon>Sphingobacteriales</taxon>
        <taxon>Sphingobacteriaceae</taxon>
        <taxon>Mucilaginibacter</taxon>
    </lineage>
</organism>
<reference evidence="2" key="1">
    <citation type="submission" date="2020-01" db="EMBL/GenBank/DDBJ databases">
        <authorList>
            <person name="Seo Y.L."/>
        </authorList>
    </citation>
    <scope>NUCLEOTIDE SEQUENCE</scope>
    <source>
        <strain evidence="2">R11</strain>
    </source>
</reference>
<keyword evidence="1" id="KW-0732">Signal</keyword>
<comment type="caution">
    <text evidence="2">The sequence shown here is derived from an EMBL/GenBank/DDBJ whole genome shotgun (WGS) entry which is preliminary data.</text>
</comment>
<feature type="chain" id="PRO_5037431685" evidence="1">
    <location>
        <begin position="21"/>
        <end position="255"/>
    </location>
</feature>
<feature type="signal peptide" evidence="1">
    <location>
        <begin position="1"/>
        <end position="20"/>
    </location>
</feature>
<dbReference type="Proteomes" id="UP000638732">
    <property type="component" value="Unassembled WGS sequence"/>
</dbReference>
<accession>A0A965ZE64</accession>
<gene>
    <name evidence="2" type="ORF">GSY63_08585</name>
</gene>